<dbReference type="InterPro" id="IPR000276">
    <property type="entry name" value="GPCR_Rhodpsn"/>
</dbReference>
<evidence type="ECO:0000256" key="2">
    <source>
        <dbReference type="ARBA" id="ARBA00022692"/>
    </source>
</evidence>
<dbReference type="PROSITE" id="PS50262">
    <property type="entry name" value="G_PROTEIN_RECEP_F1_2"/>
    <property type="match status" value="1"/>
</dbReference>
<dbReference type="CDD" id="cd00637">
    <property type="entry name" value="7tm_classA_rhodopsin-like"/>
    <property type="match status" value="1"/>
</dbReference>
<keyword evidence="8" id="KW-0807">Transducer</keyword>
<evidence type="ECO:0000259" key="10">
    <source>
        <dbReference type="PROSITE" id="PS50262"/>
    </source>
</evidence>
<keyword evidence="6" id="KW-0675">Receptor</keyword>
<gene>
    <name evidence="11" type="ORF">OKIOD_LOCUS16185</name>
</gene>
<keyword evidence="2 9" id="KW-0812">Transmembrane</keyword>
<dbReference type="PANTHER" id="PTHR24232">
    <property type="entry name" value="G-PROTEIN COUPLED RECEPTOR"/>
    <property type="match status" value="1"/>
</dbReference>
<dbReference type="InterPro" id="IPR017452">
    <property type="entry name" value="GPCR_Rhodpsn_7TM"/>
</dbReference>
<keyword evidence="3 9" id="KW-1133">Transmembrane helix</keyword>
<sequence>MLQFLCRDKLRGCIIQFVFQGSVLPENGITFGEILDFNNKTDPESRLSNGTISWLEKQCDCTISPYVNRILPTIYCFLVFFGLIANVVVFYLTVHLRKRHVVDIYVLNLCVADGLLLLSTIPNDIMEKYGNFPFPDIGCKIVSYATFIFMNCTRYSVVILALDRYIAVGWPISGRKCRTRKFANVLCSAVWTFAIVSSIYCLKYRKKDKGECVWDLSSLMEDQISLSVFFYARITIIFYLPQTILILLYIAIIVTLLRNQEEFQEFI</sequence>
<feature type="transmembrane region" description="Helical" evidence="9">
    <location>
        <begin position="104"/>
        <end position="121"/>
    </location>
</feature>
<evidence type="ECO:0000256" key="9">
    <source>
        <dbReference type="SAM" id="Phobius"/>
    </source>
</evidence>
<keyword evidence="12" id="KW-1185">Reference proteome</keyword>
<dbReference type="Pfam" id="PF00001">
    <property type="entry name" value="7tm_1"/>
    <property type="match status" value="1"/>
</dbReference>
<comment type="subcellular location">
    <subcellularLocation>
        <location evidence="1">Membrane</location>
        <topology evidence="1">Multi-pass membrane protein</topology>
    </subcellularLocation>
</comment>
<keyword evidence="4" id="KW-0297">G-protein coupled receptor</keyword>
<feature type="transmembrane region" description="Helical" evidence="9">
    <location>
        <begin position="182"/>
        <end position="200"/>
    </location>
</feature>
<evidence type="ECO:0000256" key="3">
    <source>
        <dbReference type="ARBA" id="ARBA00022989"/>
    </source>
</evidence>
<dbReference type="PANTHER" id="PTHR24232:SF53">
    <property type="entry name" value="G-PROTEIN COUPLED RECEPTORS FAMILY 1 PROFILE DOMAIN-CONTAINING PROTEIN"/>
    <property type="match status" value="1"/>
</dbReference>
<evidence type="ECO:0000256" key="8">
    <source>
        <dbReference type="ARBA" id="ARBA00023224"/>
    </source>
</evidence>
<accession>A0ABN7TF47</accession>
<organism evidence="11 12">
    <name type="scientific">Oikopleura dioica</name>
    <name type="common">Tunicate</name>
    <dbReference type="NCBI Taxonomy" id="34765"/>
    <lineage>
        <taxon>Eukaryota</taxon>
        <taxon>Metazoa</taxon>
        <taxon>Chordata</taxon>
        <taxon>Tunicata</taxon>
        <taxon>Appendicularia</taxon>
        <taxon>Copelata</taxon>
        <taxon>Oikopleuridae</taxon>
        <taxon>Oikopleura</taxon>
    </lineage>
</organism>
<evidence type="ECO:0000256" key="1">
    <source>
        <dbReference type="ARBA" id="ARBA00004141"/>
    </source>
</evidence>
<keyword evidence="7" id="KW-0325">Glycoprotein</keyword>
<dbReference type="EMBL" id="OU015567">
    <property type="protein sequence ID" value="CAG5113306.1"/>
    <property type="molecule type" value="Genomic_DNA"/>
</dbReference>
<keyword evidence="5 9" id="KW-0472">Membrane</keyword>
<dbReference type="Proteomes" id="UP001158576">
    <property type="component" value="Chromosome 2"/>
</dbReference>
<feature type="transmembrane region" description="Helical" evidence="9">
    <location>
        <begin position="141"/>
        <end position="162"/>
    </location>
</feature>
<feature type="transmembrane region" description="Helical" evidence="9">
    <location>
        <begin position="230"/>
        <end position="257"/>
    </location>
</feature>
<feature type="transmembrane region" description="Helical" evidence="9">
    <location>
        <begin position="70"/>
        <end position="92"/>
    </location>
</feature>
<evidence type="ECO:0000313" key="12">
    <source>
        <dbReference type="Proteomes" id="UP001158576"/>
    </source>
</evidence>
<proteinExistence type="predicted"/>
<evidence type="ECO:0000256" key="4">
    <source>
        <dbReference type="ARBA" id="ARBA00023040"/>
    </source>
</evidence>
<evidence type="ECO:0000256" key="6">
    <source>
        <dbReference type="ARBA" id="ARBA00023170"/>
    </source>
</evidence>
<feature type="domain" description="G-protein coupled receptors family 1 profile" evidence="10">
    <location>
        <begin position="85"/>
        <end position="267"/>
    </location>
</feature>
<dbReference type="SUPFAM" id="SSF81321">
    <property type="entry name" value="Family A G protein-coupled receptor-like"/>
    <property type="match status" value="1"/>
</dbReference>
<evidence type="ECO:0000256" key="5">
    <source>
        <dbReference type="ARBA" id="ARBA00023136"/>
    </source>
</evidence>
<name>A0ABN7TF47_OIKDI</name>
<evidence type="ECO:0000313" key="11">
    <source>
        <dbReference type="EMBL" id="CAG5113306.1"/>
    </source>
</evidence>
<dbReference type="Gene3D" id="1.20.1070.10">
    <property type="entry name" value="Rhodopsin 7-helix transmembrane proteins"/>
    <property type="match status" value="1"/>
</dbReference>
<dbReference type="PRINTS" id="PR00237">
    <property type="entry name" value="GPCRRHODOPSN"/>
</dbReference>
<protein>
    <submittedName>
        <fullName evidence="11">Oidioi.mRNA.OKI2018_I69.chr2.g7420.t1.cds</fullName>
    </submittedName>
</protein>
<reference evidence="11 12" key="1">
    <citation type="submission" date="2021-04" db="EMBL/GenBank/DDBJ databases">
        <authorList>
            <person name="Bliznina A."/>
        </authorList>
    </citation>
    <scope>NUCLEOTIDE SEQUENCE [LARGE SCALE GENOMIC DNA]</scope>
</reference>
<evidence type="ECO:0000256" key="7">
    <source>
        <dbReference type="ARBA" id="ARBA00023180"/>
    </source>
</evidence>